<dbReference type="Pfam" id="PF08651">
    <property type="entry name" value="DASH_Duo1"/>
    <property type="match status" value="1"/>
</dbReference>
<keyword evidence="8" id="KW-0493">Microtubule</keyword>
<reference evidence="21" key="1">
    <citation type="journal article" date="2012" name="PLoS Genet.">
        <title>The genomes of the fungal plant pathogens Cladosporium fulvum and Dothistroma septosporum reveal adaptation to different hosts and lifestyles but also signatures of common ancestry.</title>
        <authorList>
            <person name="de Wit P.J.G.M."/>
            <person name="van der Burgt A."/>
            <person name="Oekmen B."/>
            <person name="Stergiopoulos I."/>
            <person name="Abd-Elsalam K.A."/>
            <person name="Aerts A.L."/>
            <person name="Bahkali A.H."/>
            <person name="Beenen H.G."/>
            <person name="Chettri P."/>
            <person name="Cox M.P."/>
            <person name="Datema E."/>
            <person name="de Vries R.P."/>
            <person name="Dhillon B."/>
            <person name="Ganley A.R."/>
            <person name="Griffiths S.A."/>
            <person name="Guo Y."/>
            <person name="Hamelin R.C."/>
            <person name="Henrissat B."/>
            <person name="Kabir M.S."/>
            <person name="Jashni M.K."/>
            <person name="Kema G."/>
            <person name="Klaubauf S."/>
            <person name="Lapidus A."/>
            <person name="Levasseur A."/>
            <person name="Lindquist E."/>
            <person name="Mehrabi R."/>
            <person name="Ohm R.A."/>
            <person name="Owen T.J."/>
            <person name="Salamov A."/>
            <person name="Schwelm A."/>
            <person name="Schijlen E."/>
            <person name="Sun H."/>
            <person name="van den Burg H.A."/>
            <person name="van Ham R.C.H.J."/>
            <person name="Zhang S."/>
            <person name="Goodwin S.B."/>
            <person name="Grigoriev I.V."/>
            <person name="Collemare J."/>
            <person name="Bradshaw R.E."/>
        </authorList>
    </citation>
    <scope>NUCLEOTIDE SEQUENCE [LARGE SCALE GENOMIC DNA]</scope>
    <source>
        <strain evidence="21">NZE10 / CBS 128990</strain>
    </source>
</reference>
<comment type="subcellular location">
    <subcellularLocation>
        <location evidence="3">Chromosome</location>
        <location evidence="3">Centromere</location>
        <location evidence="3">Kinetochore</location>
    </subcellularLocation>
    <subcellularLocation>
        <location evidence="2">Cytoplasm</location>
        <location evidence="2">Cytoskeleton</location>
        <location evidence="2">Spindle</location>
    </subcellularLocation>
    <subcellularLocation>
        <location evidence="1">Nucleus</location>
    </subcellularLocation>
</comment>
<dbReference type="STRING" id="675120.N1PK53"/>
<evidence type="ECO:0000256" key="14">
    <source>
        <dbReference type="ARBA" id="ARBA00023242"/>
    </source>
</evidence>
<evidence type="ECO:0000256" key="1">
    <source>
        <dbReference type="ARBA" id="ARBA00004123"/>
    </source>
</evidence>
<keyword evidence="6" id="KW-0963">Cytoplasm</keyword>
<evidence type="ECO:0000256" key="2">
    <source>
        <dbReference type="ARBA" id="ARBA00004186"/>
    </source>
</evidence>
<evidence type="ECO:0000256" key="10">
    <source>
        <dbReference type="ARBA" id="ARBA00022829"/>
    </source>
</evidence>
<comment type="similarity">
    <text evidence="4">Belongs to the DASH complex DUO1 family.</text>
</comment>
<keyword evidence="13" id="KW-0206">Cytoskeleton</keyword>
<feature type="region of interest" description="Disordered" evidence="19">
    <location>
        <begin position="144"/>
        <end position="248"/>
    </location>
</feature>
<feature type="compositionally biased region" description="Basic and acidic residues" evidence="19">
    <location>
        <begin position="55"/>
        <end position="65"/>
    </location>
</feature>
<keyword evidence="16" id="KW-0137">Centromere</keyword>
<sequence>MSKNAPDISKLRLDDDQFDEDLFASPDSGATTQKHTPTSTASSAQKQNAPKQAKLSKEDVEEQRNAQLRAELEKVREVNKIIENVTASLAKAKSSMSTVQNTITSASTLLATWTRILSQTEHNQRLILNPHWQGAAHDVEDMENDELRRQQETERRAMEEQRRREEAEQRREEEETKRAAGQAGPVSRGLGRTRSTRGGGYTADGRRVGGATTPTARGKATAGTRGARGTAGVGRGPSATRGRGRGLG</sequence>
<evidence type="ECO:0000256" key="4">
    <source>
        <dbReference type="ARBA" id="ARBA00005366"/>
    </source>
</evidence>
<evidence type="ECO:0000256" key="17">
    <source>
        <dbReference type="ARBA" id="ARBA00044152"/>
    </source>
</evidence>
<keyword evidence="9" id="KW-0498">Mitosis</keyword>
<evidence type="ECO:0000256" key="9">
    <source>
        <dbReference type="ARBA" id="ARBA00022776"/>
    </source>
</evidence>
<dbReference type="InterPro" id="IPR013960">
    <property type="entry name" value="DASH_Duo1"/>
</dbReference>
<evidence type="ECO:0000256" key="11">
    <source>
        <dbReference type="ARBA" id="ARBA00022838"/>
    </source>
</evidence>
<gene>
    <name evidence="20" type="ORF">DOTSEDRAFT_156661</name>
</gene>
<dbReference type="HOGENOM" id="CLU_074400_1_0_1"/>
<keyword evidence="21" id="KW-1185">Reference proteome</keyword>
<dbReference type="GO" id="GO:0072686">
    <property type="term" value="C:mitotic spindle"/>
    <property type="evidence" value="ECO:0007669"/>
    <property type="project" value="InterPro"/>
</dbReference>
<keyword evidence="7" id="KW-0132">Cell division</keyword>
<dbReference type="GO" id="GO:0000278">
    <property type="term" value="P:mitotic cell cycle"/>
    <property type="evidence" value="ECO:0007669"/>
    <property type="project" value="InterPro"/>
</dbReference>
<dbReference type="eggNOG" id="ENOG502SCC0">
    <property type="taxonomic scope" value="Eukaryota"/>
</dbReference>
<dbReference type="PANTHER" id="PTHR28216:SF1">
    <property type="entry name" value="DASH COMPLEX SUBUNIT DUO1"/>
    <property type="match status" value="1"/>
</dbReference>
<feature type="compositionally biased region" description="Basic and acidic residues" evidence="19">
    <location>
        <begin position="145"/>
        <end position="178"/>
    </location>
</feature>
<evidence type="ECO:0000256" key="6">
    <source>
        <dbReference type="ARBA" id="ARBA00022490"/>
    </source>
</evidence>
<proteinExistence type="inferred from homology"/>
<evidence type="ECO:0000256" key="7">
    <source>
        <dbReference type="ARBA" id="ARBA00022618"/>
    </source>
</evidence>
<dbReference type="GO" id="GO:0042729">
    <property type="term" value="C:DASH complex"/>
    <property type="evidence" value="ECO:0007669"/>
    <property type="project" value="InterPro"/>
</dbReference>
<accession>N1PK53</accession>
<evidence type="ECO:0000256" key="12">
    <source>
        <dbReference type="ARBA" id="ARBA00023054"/>
    </source>
</evidence>
<organism evidence="20 21">
    <name type="scientific">Dothistroma septosporum (strain NZE10 / CBS 128990)</name>
    <name type="common">Red band needle blight fungus</name>
    <name type="synonym">Mycosphaerella pini</name>
    <dbReference type="NCBI Taxonomy" id="675120"/>
    <lineage>
        <taxon>Eukaryota</taxon>
        <taxon>Fungi</taxon>
        <taxon>Dikarya</taxon>
        <taxon>Ascomycota</taxon>
        <taxon>Pezizomycotina</taxon>
        <taxon>Dothideomycetes</taxon>
        <taxon>Dothideomycetidae</taxon>
        <taxon>Mycosphaerellales</taxon>
        <taxon>Mycosphaerellaceae</taxon>
        <taxon>Dothistroma</taxon>
    </lineage>
</organism>
<dbReference type="OrthoDB" id="5599235at2759"/>
<dbReference type="Proteomes" id="UP000016933">
    <property type="component" value="Unassembled WGS sequence"/>
</dbReference>
<evidence type="ECO:0000256" key="8">
    <source>
        <dbReference type="ARBA" id="ARBA00022701"/>
    </source>
</evidence>
<keyword evidence="10" id="KW-0159">Chromosome partition</keyword>
<keyword evidence="14" id="KW-0539">Nucleus</keyword>
<keyword evidence="5" id="KW-0158">Chromosome</keyword>
<feature type="compositionally biased region" description="Low complexity" evidence="19">
    <location>
        <begin position="209"/>
        <end position="228"/>
    </location>
</feature>
<evidence type="ECO:0000256" key="5">
    <source>
        <dbReference type="ARBA" id="ARBA00022454"/>
    </source>
</evidence>
<feature type="compositionally biased region" description="Polar residues" evidence="19">
    <location>
        <begin position="28"/>
        <end position="50"/>
    </location>
</feature>
<reference evidence="20 21" key="2">
    <citation type="journal article" date="2012" name="PLoS Pathog.">
        <title>Diverse lifestyles and strategies of plant pathogenesis encoded in the genomes of eighteen Dothideomycetes fungi.</title>
        <authorList>
            <person name="Ohm R.A."/>
            <person name="Feau N."/>
            <person name="Henrissat B."/>
            <person name="Schoch C.L."/>
            <person name="Horwitz B.A."/>
            <person name="Barry K.W."/>
            <person name="Condon B.J."/>
            <person name="Copeland A.C."/>
            <person name="Dhillon B."/>
            <person name="Glaser F."/>
            <person name="Hesse C.N."/>
            <person name="Kosti I."/>
            <person name="LaButti K."/>
            <person name="Lindquist E.A."/>
            <person name="Lucas S."/>
            <person name="Salamov A.A."/>
            <person name="Bradshaw R.E."/>
            <person name="Ciuffetti L."/>
            <person name="Hamelin R.C."/>
            <person name="Kema G.H.J."/>
            <person name="Lawrence C."/>
            <person name="Scott J.A."/>
            <person name="Spatafora J.W."/>
            <person name="Turgeon B.G."/>
            <person name="de Wit P.J.G.M."/>
            <person name="Zhong S."/>
            <person name="Goodwin S.B."/>
            <person name="Grigoriev I.V."/>
        </authorList>
    </citation>
    <scope>NUCLEOTIDE SEQUENCE [LARGE SCALE GENOMIC DNA]</scope>
    <source>
        <strain evidence="21">NZE10 / CBS 128990</strain>
    </source>
</reference>
<keyword evidence="12" id="KW-0175">Coiled coil</keyword>
<dbReference type="EMBL" id="KB446542">
    <property type="protein sequence ID" value="EME41666.1"/>
    <property type="molecule type" value="Genomic_DNA"/>
</dbReference>
<feature type="region of interest" description="Disordered" evidence="19">
    <location>
        <begin position="1"/>
        <end position="65"/>
    </location>
</feature>
<evidence type="ECO:0000256" key="15">
    <source>
        <dbReference type="ARBA" id="ARBA00023306"/>
    </source>
</evidence>
<dbReference type="GO" id="GO:0005874">
    <property type="term" value="C:microtubule"/>
    <property type="evidence" value="ECO:0007669"/>
    <property type="project" value="UniProtKB-KW"/>
</dbReference>
<dbReference type="GO" id="GO:0007059">
    <property type="term" value="P:chromosome segregation"/>
    <property type="evidence" value="ECO:0007669"/>
    <property type="project" value="UniProtKB-KW"/>
</dbReference>
<evidence type="ECO:0000256" key="16">
    <source>
        <dbReference type="ARBA" id="ARBA00023328"/>
    </source>
</evidence>
<dbReference type="OMA" id="QWQGASQ"/>
<evidence type="ECO:0000313" key="21">
    <source>
        <dbReference type="Proteomes" id="UP000016933"/>
    </source>
</evidence>
<evidence type="ECO:0000313" key="20">
    <source>
        <dbReference type="EMBL" id="EME41666.1"/>
    </source>
</evidence>
<evidence type="ECO:0000256" key="3">
    <source>
        <dbReference type="ARBA" id="ARBA00004629"/>
    </source>
</evidence>
<keyword evidence="15" id="KW-0131">Cell cycle</keyword>
<keyword evidence="11" id="KW-0995">Kinetochore</keyword>
<dbReference type="PANTHER" id="PTHR28216">
    <property type="entry name" value="DASH COMPLEX SUBUNIT DUO1"/>
    <property type="match status" value="1"/>
</dbReference>
<evidence type="ECO:0000256" key="13">
    <source>
        <dbReference type="ARBA" id="ARBA00023212"/>
    </source>
</evidence>
<evidence type="ECO:0000256" key="19">
    <source>
        <dbReference type="SAM" id="MobiDB-lite"/>
    </source>
</evidence>
<evidence type="ECO:0000256" key="18">
    <source>
        <dbReference type="ARBA" id="ARBA00044358"/>
    </source>
</evidence>
<protein>
    <recommendedName>
        <fullName evidence="17">DASH complex subunit DUO1</fullName>
    </recommendedName>
    <alternativeName>
        <fullName evidence="18">Outer kinetochore protein DUO1</fullName>
    </alternativeName>
</protein>
<dbReference type="AlphaFoldDB" id="N1PK53"/>
<name>N1PK53_DOTSN</name>
<dbReference type="GO" id="GO:0051301">
    <property type="term" value="P:cell division"/>
    <property type="evidence" value="ECO:0007669"/>
    <property type="project" value="UniProtKB-KW"/>
</dbReference>